<evidence type="ECO:0000256" key="1">
    <source>
        <dbReference type="ARBA" id="ARBA00023012"/>
    </source>
</evidence>
<evidence type="ECO:0000313" key="4">
    <source>
        <dbReference type="Proteomes" id="UP001144205"/>
    </source>
</evidence>
<evidence type="ECO:0000313" key="3">
    <source>
        <dbReference type="EMBL" id="GKY86470.1"/>
    </source>
</evidence>
<feature type="domain" description="HPt" evidence="2">
    <location>
        <begin position="22"/>
        <end position="86"/>
    </location>
</feature>
<dbReference type="Pfam" id="PF01627">
    <property type="entry name" value="Hpt"/>
    <property type="match status" value="1"/>
</dbReference>
<proteinExistence type="predicted"/>
<keyword evidence="1" id="KW-0902">Two-component regulatory system</keyword>
<dbReference type="SUPFAM" id="SSF47226">
    <property type="entry name" value="Histidine-containing phosphotransfer domain, HPT domain"/>
    <property type="match status" value="1"/>
</dbReference>
<protein>
    <submittedName>
        <fullName evidence="3">Nickel transporter</fullName>
    </submittedName>
</protein>
<reference evidence="3" key="1">
    <citation type="journal article" date="2023" name="Int. J. Syst. Evol. Microbiol.">
        <title>Sinisalibacter aestuarii sp. nov., isolated from estuarine sediment of the Arakawa River.</title>
        <authorList>
            <person name="Arafat S.T."/>
            <person name="Hirano S."/>
            <person name="Sato A."/>
            <person name="Takeuchi K."/>
            <person name="Yasuda T."/>
            <person name="Terahara T."/>
            <person name="Hamada M."/>
            <person name="Kobayashi T."/>
        </authorList>
    </citation>
    <scope>NUCLEOTIDE SEQUENCE</scope>
    <source>
        <strain evidence="3">B-399</strain>
    </source>
</reference>
<keyword evidence="4" id="KW-1185">Reference proteome</keyword>
<sequence length="102" mass="11212">MVDWQRVRMLKDEIGEEDFAEVAALFISEIDDVIARLKSAPEPDRLEHDLHFMKSSALNLGFSRLAALCQEGERRAADGAADIDLAPIFTAYAASKTAFLAG</sequence>
<dbReference type="EMBL" id="BROH01000001">
    <property type="protein sequence ID" value="GKY86470.1"/>
    <property type="molecule type" value="Genomic_DNA"/>
</dbReference>
<dbReference type="RefSeq" id="WP_281840437.1">
    <property type="nucleotide sequence ID" value="NZ_BROH01000001.1"/>
</dbReference>
<name>A0ABQ5LPX6_9RHOB</name>
<dbReference type="Gene3D" id="1.20.120.160">
    <property type="entry name" value="HPT domain"/>
    <property type="match status" value="1"/>
</dbReference>
<comment type="caution">
    <text evidence="3">The sequence shown here is derived from an EMBL/GenBank/DDBJ whole genome shotgun (WGS) entry which is preliminary data.</text>
</comment>
<evidence type="ECO:0000259" key="2">
    <source>
        <dbReference type="Pfam" id="PF01627"/>
    </source>
</evidence>
<dbReference type="InterPro" id="IPR008207">
    <property type="entry name" value="Sig_transdc_His_kin_Hpt_dom"/>
</dbReference>
<dbReference type="InterPro" id="IPR036641">
    <property type="entry name" value="HPT_dom_sf"/>
</dbReference>
<organism evidence="3 4">
    <name type="scientific">Sinisalibacter aestuarii</name>
    <dbReference type="NCBI Taxonomy" id="2949426"/>
    <lineage>
        <taxon>Bacteria</taxon>
        <taxon>Pseudomonadati</taxon>
        <taxon>Pseudomonadota</taxon>
        <taxon>Alphaproteobacteria</taxon>
        <taxon>Rhodobacterales</taxon>
        <taxon>Roseobacteraceae</taxon>
        <taxon>Sinisalibacter</taxon>
    </lineage>
</organism>
<gene>
    <name evidence="3" type="ORF">STA1M1_03390</name>
</gene>
<accession>A0ABQ5LPX6</accession>
<dbReference type="Proteomes" id="UP001144205">
    <property type="component" value="Unassembled WGS sequence"/>
</dbReference>